<comment type="caution">
    <text evidence="2">The sequence shown here is derived from an EMBL/GenBank/DDBJ whole genome shotgun (WGS) entry which is preliminary data.</text>
</comment>
<dbReference type="InterPro" id="IPR006311">
    <property type="entry name" value="TAT_signal"/>
</dbReference>
<gene>
    <name evidence="2" type="ORF">QF035_006666</name>
</gene>
<dbReference type="RefSeq" id="WP_307524096.1">
    <property type="nucleotide sequence ID" value="NZ_JAUSZI010000002.1"/>
</dbReference>
<reference evidence="2 3" key="1">
    <citation type="submission" date="2023-07" db="EMBL/GenBank/DDBJ databases">
        <title>Comparative genomics of wheat-associated soil bacteria to identify genetic determinants of phenazine resistance.</title>
        <authorList>
            <person name="Mouncey N."/>
        </authorList>
    </citation>
    <scope>NUCLEOTIDE SEQUENCE [LARGE SCALE GENOMIC DNA]</scope>
    <source>
        <strain evidence="2 3">V2I4</strain>
    </source>
</reference>
<protein>
    <recommendedName>
        <fullName evidence="4">Secreted protein</fullName>
    </recommendedName>
</protein>
<keyword evidence="3" id="KW-1185">Reference proteome</keyword>
<feature type="chain" id="PRO_5045449608" description="Secreted protein" evidence="1">
    <location>
        <begin position="36"/>
        <end position="157"/>
    </location>
</feature>
<proteinExistence type="predicted"/>
<keyword evidence="1" id="KW-0732">Signal</keyword>
<evidence type="ECO:0000313" key="2">
    <source>
        <dbReference type="EMBL" id="MDQ1029084.1"/>
    </source>
</evidence>
<accession>A0ABU0SZV2</accession>
<name>A0ABU0SZV2_9ACTN</name>
<evidence type="ECO:0000313" key="3">
    <source>
        <dbReference type="Proteomes" id="UP001230328"/>
    </source>
</evidence>
<dbReference type="EMBL" id="JAUSZI010000002">
    <property type="protein sequence ID" value="MDQ1029084.1"/>
    <property type="molecule type" value="Genomic_DNA"/>
</dbReference>
<evidence type="ECO:0008006" key="4">
    <source>
        <dbReference type="Google" id="ProtNLM"/>
    </source>
</evidence>
<sequence>MTSAPRVSRKGLLAAIAAFMVLLSALSISAPPAGAAESRRWPELSQYWPDGRNGGPREYAFHDVSTDTRNYHLNHCPRGYLCVAAGEGDGQHTVFILYYCTSRSLYYFHDRGAVTNNQYGSWASVMYEDHSPYTLIESNNRSVSIPWDPIYYLDPCI</sequence>
<feature type="signal peptide" evidence="1">
    <location>
        <begin position="1"/>
        <end position="35"/>
    </location>
</feature>
<evidence type="ECO:0000256" key="1">
    <source>
        <dbReference type="SAM" id="SignalP"/>
    </source>
</evidence>
<dbReference type="PROSITE" id="PS51318">
    <property type="entry name" value="TAT"/>
    <property type="match status" value="1"/>
</dbReference>
<dbReference type="Proteomes" id="UP001230328">
    <property type="component" value="Unassembled WGS sequence"/>
</dbReference>
<organism evidence="2 3">
    <name type="scientific">Streptomyces umbrinus</name>
    <dbReference type="NCBI Taxonomy" id="67370"/>
    <lineage>
        <taxon>Bacteria</taxon>
        <taxon>Bacillati</taxon>
        <taxon>Actinomycetota</taxon>
        <taxon>Actinomycetes</taxon>
        <taxon>Kitasatosporales</taxon>
        <taxon>Streptomycetaceae</taxon>
        <taxon>Streptomyces</taxon>
        <taxon>Streptomyces phaeochromogenes group</taxon>
    </lineage>
</organism>